<sequence length="80" mass="8920">MTAIIQASTAWRNRGMTQMFGELRFCPRNDPRAVAKACSEDVAKPRLAAMQHNERPSRLSTAAPSPETPPPKRMRSINGR</sequence>
<proteinExistence type="predicted"/>
<name>A0A1V8RKB5_9HYPH</name>
<protein>
    <submittedName>
        <fullName evidence="2">Uncharacterized protein</fullName>
    </submittedName>
</protein>
<reference evidence="2 3" key="1">
    <citation type="journal article" date="2016" name="Int. J. Syst. Evol. Microbiol.">
        <title>Pseudaminobacter manganicus sp. nov., isolated from sludge of a manganese mine.</title>
        <authorList>
            <person name="Li J."/>
            <person name="Huang J."/>
            <person name="Liao S."/>
            <person name="Wang G."/>
        </authorList>
    </citation>
    <scope>NUCLEOTIDE SEQUENCE [LARGE SCALE GENOMIC DNA]</scope>
    <source>
        <strain evidence="2 3">JH-7</strain>
    </source>
</reference>
<dbReference type="AlphaFoldDB" id="A0A1V8RKB5"/>
<gene>
    <name evidence="2" type="ORF">BFN67_06850</name>
</gene>
<comment type="caution">
    <text evidence="2">The sequence shown here is derived from an EMBL/GenBank/DDBJ whole genome shotgun (WGS) entry which is preliminary data.</text>
</comment>
<feature type="region of interest" description="Disordered" evidence="1">
    <location>
        <begin position="46"/>
        <end position="80"/>
    </location>
</feature>
<evidence type="ECO:0000313" key="3">
    <source>
        <dbReference type="Proteomes" id="UP000191905"/>
    </source>
</evidence>
<keyword evidence="3" id="KW-1185">Reference proteome</keyword>
<dbReference type="EMBL" id="MDET01000056">
    <property type="protein sequence ID" value="OQM73640.1"/>
    <property type="molecule type" value="Genomic_DNA"/>
</dbReference>
<evidence type="ECO:0000313" key="2">
    <source>
        <dbReference type="EMBL" id="OQM73640.1"/>
    </source>
</evidence>
<organism evidence="2 3">
    <name type="scientific">Manganibacter manganicus</name>
    <dbReference type="NCBI Taxonomy" id="1873176"/>
    <lineage>
        <taxon>Bacteria</taxon>
        <taxon>Pseudomonadati</taxon>
        <taxon>Pseudomonadota</taxon>
        <taxon>Alphaproteobacteria</taxon>
        <taxon>Hyphomicrobiales</taxon>
        <taxon>Phyllobacteriaceae</taxon>
        <taxon>Manganibacter</taxon>
    </lineage>
</organism>
<evidence type="ECO:0000256" key="1">
    <source>
        <dbReference type="SAM" id="MobiDB-lite"/>
    </source>
</evidence>
<accession>A0A1V8RKB5</accession>
<dbReference type="Proteomes" id="UP000191905">
    <property type="component" value="Unassembled WGS sequence"/>
</dbReference>